<feature type="transmembrane region" description="Helical" evidence="2">
    <location>
        <begin position="28"/>
        <end position="49"/>
    </location>
</feature>
<feature type="region of interest" description="Disordered" evidence="1">
    <location>
        <begin position="1"/>
        <end position="20"/>
    </location>
</feature>
<organism evidence="3 4">
    <name type="scientific">Nocardiopsis alba</name>
    <dbReference type="NCBI Taxonomy" id="53437"/>
    <lineage>
        <taxon>Bacteria</taxon>
        <taxon>Bacillati</taxon>
        <taxon>Actinomycetota</taxon>
        <taxon>Actinomycetes</taxon>
        <taxon>Streptosporangiales</taxon>
        <taxon>Nocardiopsidaceae</taxon>
        <taxon>Nocardiopsis</taxon>
    </lineage>
</organism>
<sequence>MKRKNTGNETGRPSLGPFPHPSLDLRKALSEVTLALIAVGAVLVSIAMFNKVPRIAPERLDRPRPGGGVATAQRTVTALRPRLADARLTEQGRAVFTAIGGSALIVAFFLGLSGL</sequence>
<evidence type="ECO:0000313" key="4">
    <source>
        <dbReference type="Proteomes" id="UP000467124"/>
    </source>
</evidence>
<dbReference type="Proteomes" id="UP000467124">
    <property type="component" value="Unassembled WGS sequence"/>
</dbReference>
<keyword evidence="2" id="KW-0472">Membrane</keyword>
<proteinExistence type="predicted"/>
<comment type="caution">
    <text evidence="3">The sequence shown here is derived from an EMBL/GenBank/DDBJ whole genome shotgun (WGS) entry which is preliminary data.</text>
</comment>
<name>A0A7K2IVQ1_9ACTN</name>
<reference evidence="3 4" key="1">
    <citation type="journal article" date="2019" name="Nat. Commun.">
        <title>The antimicrobial potential of Streptomyces from insect microbiomes.</title>
        <authorList>
            <person name="Chevrette M.G."/>
            <person name="Carlson C.M."/>
            <person name="Ortega H.E."/>
            <person name="Thomas C."/>
            <person name="Ananiev G.E."/>
            <person name="Barns K.J."/>
            <person name="Book A.J."/>
            <person name="Cagnazzo J."/>
            <person name="Carlos C."/>
            <person name="Flanigan W."/>
            <person name="Grubbs K.J."/>
            <person name="Horn H.A."/>
            <person name="Hoffmann F.M."/>
            <person name="Klassen J.L."/>
            <person name="Knack J.J."/>
            <person name="Lewin G.R."/>
            <person name="McDonald B.R."/>
            <person name="Muller L."/>
            <person name="Melo W.G.P."/>
            <person name="Pinto-Tomas A.A."/>
            <person name="Schmitz A."/>
            <person name="Wendt-Pienkowski E."/>
            <person name="Wildman S."/>
            <person name="Zhao M."/>
            <person name="Zhang F."/>
            <person name="Bugni T.S."/>
            <person name="Andes D.R."/>
            <person name="Pupo M.T."/>
            <person name="Currie C.R."/>
        </authorList>
    </citation>
    <scope>NUCLEOTIDE SEQUENCE [LARGE SCALE GENOMIC DNA]</scope>
    <source>
        <strain evidence="3 4">SID5840</strain>
    </source>
</reference>
<dbReference type="OMA" id="MFNKVPR"/>
<evidence type="ECO:0000313" key="3">
    <source>
        <dbReference type="EMBL" id="MYR34033.1"/>
    </source>
</evidence>
<dbReference type="AlphaFoldDB" id="A0A7K2IVQ1"/>
<accession>A0A7K2IVQ1</accession>
<evidence type="ECO:0000256" key="2">
    <source>
        <dbReference type="SAM" id="Phobius"/>
    </source>
</evidence>
<feature type="transmembrane region" description="Helical" evidence="2">
    <location>
        <begin position="94"/>
        <end position="112"/>
    </location>
</feature>
<protein>
    <submittedName>
        <fullName evidence="3">Uncharacterized protein</fullName>
    </submittedName>
</protein>
<gene>
    <name evidence="3" type="ORF">GTW20_17680</name>
</gene>
<evidence type="ECO:0000256" key="1">
    <source>
        <dbReference type="SAM" id="MobiDB-lite"/>
    </source>
</evidence>
<keyword evidence="2" id="KW-0812">Transmembrane</keyword>
<keyword evidence="2" id="KW-1133">Transmembrane helix</keyword>
<dbReference type="EMBL" id="WWHY01000001">
    <property type="protein sequence ID" value="MYR34033.1"/>
    <property type="molecule type" value="Genomic_DNA"/>
</dbReference>